<dbReference type="PANTHER" id="PTHR22981:SF7">
    <property type="entry name" value="3-HYDROXYISOBUTYRATE DEHYDROGENASE, MITOCHONDRIAL"/>
    <property type="match status" value="1"/>
</dbReference>
<dbReference type="RefSeq" id="WP_061170575.1">
    <property type="nucleotide sequence ID" value="NZ_FCOA02000023.1"/>
</dbReference>
<evidence type="ECO:0000256" key="2">
    <source>
        <dbReference type="ARBA" id="ARBA00023027"/>
    </source>
</evidence>
<dbReference type="GO" id="GO:0016616">
    <property type="term" value="F:oxidoreductase activity, acting on the CH-OH group of donors, NAD or NADP as acceptor"/>
    <property type="evidence" value="ECO:0007669"/>
    <property type="project" value="TreeGrafter"/>
</dbReference>
<dbReference type="InterPro" id="IPR013328">
    <property type="entry name" value="6PGD_dom2"/>
</dbReference>
<comment type="caution">
    <text evidence="6">The sequence shown here is derived from an EMBL/GenBank/DDBJ whole genome shotgun (WGS) entry which is preliminary data.</text>
</comment>
<gene>
    <name evidence="6" type="ORF">AWB79_05497</name>
</gene>
<dbReference type="OrthoDB" id="9777604at2"/>
<reference evidence="6" key="1">
    <citation type="submission" date="2016-01" db="EMBL/GenBank/DDBJ databases">
        <authorList>
            <person name="Peeters C."/>
        </authorList>
    </citation>
    <scope>NUCLEOTIDE SEQUENCE</scope>
    <source>
        <strain evidence="6">LMG 29322</strain>
    </source>
</reference>
<dbReference type="STRING" id="1777140.AWB79_05497"/>
<dbReference type="Pfam" id="PF14833">
    <property type="entry name" value="NAD_binding_11"/>
    <property type="match status" value="1"/>
</dbReference>
<evidence type="ECO:0000313" key="6">
    <source>
        <dbReference type="EMBL" id="SAK82513.1"/>
    </source>
</evidence>
<dbReference type="PANTHER" id="PTHR22981">
    <property type="entry name" value="3-HYDROXYISOBUTYRATE DEHYDROGENASE-RELATED"/>
    <property type="match status" value="1"/>
</dbReference>
<keyword evidence="7" id="KW-1185">Reference proteome</keyword>
<evidence type="ECO:0000259" key="5">
    <source>
        <dbReference type="Pfam" id="PF14833"/>
    </source>
</evidence>
<feature type="domain" description="6-phosphogluconate dehydrogenase NADP-binding" evidence="4">
    <location>
        <begin position="12"/>
        <end position="171"/>
    </location>
</feature>
<dbReference type="PIRSF" id="PIRSF000103">
    <property type="entry name" value="HIBADH"/>
    <property type="match status" value="1"/>
</dbReference>
<dbReference type="Gene3D" id="3.40.50.720">
    <property type="entry name" value="NAD(P)-binding Rossmann-like Domain"/>
    <property type="match status" value="1"/>
</dbReference>
<evidence type="ECO:0000256" key="1">
    <source>
        <dbReference type="ARBA" id="ARBA00023002"/>
    </source>
</evidence>
<dbReference type="Pfam" id="PF03446">
    <property type="entry name" value="NAD_binding_2"/>
    <property type="match status" value="1"/>
</dbReference>
<dbReference type="InterPro" id="IPR036291">
    <property type="entry name" value="NAD(P)-bd_dom_sf"/>
</dbReference>
<dbReference type="Proteomes" id="UP000054851">
    <property type="component" value="Unassembled WGS sequence"/>
</dbReference>
<dbReference type="SUPFAM" id="SSF51735">
    <property type="entry name" value="NAD(P)-binding Rossmann-fold domains"/>
    <property type="match status" value="1"/>
</dbReference>
<keyword evidence="1" id="KW-0560">Oxidoreductase</keyword>
<keyword evidence="2" id="KW-0520">NAD</keyword>
<dbReference type="Gene3D" id="1.10.1040.10">
    <property type="entry name" value="N-(1-d-carboxylethyl)-l-norvaline Dehydrogenase, domain 2"/>
    <property type="match status" value="1"/>
</dbReference>
<dbReference type="SUPFAM" id="SSF48179">
    <property type="entry name" value="6-phosphogluconate dehydrogenase C-terminal domain-like"/>
    <property type="match status" value="1"/>
</dbReference>
<proteinExistence type="predicted"/>
<dbReference type="InterPro" id="IPR029154">
    <property type="entry name" value="HIBADH-like_NADP-bd"/>
</dbReference>
<dbReference type="InterPro" id="IPR006115">
    <property type="entry name" value="6PGDH_NADP-bd"/>
</dbReference>
<feature type="domain" description="3-hydroxyisobutyrate dehydrogenase-like NAD-binding" evidence="5">
    <location>
        <begin position="174"/>
        <end position="289"/>
    </location>
</feature>
<feature type="active site" evidence="3">
    <location>
        <position position="180"/>
    </location>
</feature>
<evidence type="ECO:0000259" key="4">
    <source>
        <dbReference type="Pfam" id="PF03446"/>
    </source>
</evidence>
<evidence type="ECO:0000256" key="3">
    <source>
        <dbReference type="PIRSR" id="PIRSR000103-1"/>
    </source>
</evidence>
<dbReference type="InterPro" id="IPR015815">
    <property type="entry name" value="HIBADH-related"/>
</dbReference>
<sequence>MANQDAQTRGPVGVIGLGNMGGGMVKALARKGYNVIAYDVSEPARKRASEGSDGVLVVDSLEQVLDRARTVVISLPRPEHVGAVLGENGLLKTSRPATLVIDASTNSPTLTIELGKKLAGQGHALVDAPVSGGARGAAEGTLSIMVGGSDDDIEAAMPILNALGTTVKAIGMSGTGQIAKLVNNVLTAANRVAAGEAFFVGSRAGVPVEDLVTVVNASSGGSRITEKNYPAFVLTGAFNSGMTMGLLEKDISLMLALAEQTGSSVPVLKAVVERWRTLREHHGYDADAMRSTQIADL</sequence>
<dbReference type="GO" id="GO:0050661">
    <property type="term" value="F:NADP binding"/>
    <property type="evidence" value="ECO:0007669"/>
    <property type="project" value="InterPro"/>
</dbReference>
<name>A0A158CJG7_9BURK</name>
<organism evidence="6 7">
    <name type="scientific">Caballeronia hypogeia</name>
    <dbReference type="NCBI Taxonomy" id="1777140"/>
    <lineage>
        <taxon>Bacteria</taxon>
        <taxon>Pseudomonadati</taxon>
        <taxon>Pseudomonadota</taxon>
        <taxon>Betaproteobacteria</taxon>
        <taxon>Burkholderiales</taxon>
        <taxon>Burkholderiaceae</taxon>
        <taxon>Caballeronia</taxon>
    </lineage>
</organism>
<accession>A0A158CJG7</accession>
<evidence type="ECO:0000313" key="7">
    <source>
        <dbReference type="Proteomes" id="UP000054851"/>
    </source>
</evidence>
<dbReference type="AlphaFoldDB" id="A0A158CJG7"/>
<dbReference type="EMBL" id="FCOA02000023">
    <property type="protein sequence ID" value="SAK82513.1"/>
    <property type="molecule type" value="Genomic_DNA"/>
</dbReference>
<protein>
    <submittedName>
        <fullName evidence="6">6-phosphogluconate dehydrogenase</fullName>
    </submittedName>
</protein>
<dbReference type="InterPro" id="IPR008927">
    <property type="entry name" value="6-PGluconate_DH-like_C_sf"/>
</dbReference>
<dbReference type="GO" id="GO:0051287">
    <property type="term" value="F:NAD binding"/>
    <property type="evidence" value="ECO:0007669"/>
    <property type="project" value="InterPro"/>
</dbReference>